<gene>
    <name evidence="3" type="ORF">KCU76_g5889</name>
</gene>
<evidence type="ECO:0000313" key="4">
    <source>
        <dbReference type="Proteomes" id="UP000779574"/>
    </source>
</evidence>
<feature type="region of interest" description="Disordered" evidence="1">
    <location>
        <begin position="214"/>
        <end position="307"/>
    </location>
</feature>
<sequence>MAPIKTLKEIPTLTSLYKLKHLTPAASTVSGASSAYNDRICVIRTDITKLEVDAIVNAANESLLGGGGVDGAIHRAAGEGLLRECEKLDGCDTGDAKITDAYELPCKKVIHTVGPVYWRTKKHGKHTSLLQSCYRRSLDLAAENDCKSIAFSALSTGVYGYPSNEAAATAIGEVKKWLDTNEKADKLDHIMFCNFMEKDEDAYYEWLPKFFPPSEDSEMENKSVETNEEGQEEQKTSEEKRVEQIKSELEVEAEDKTKDETKTETVEASKSEESGQVAELPDVPKTEPGEHGLPEAKKLKTDHDQRL</sequence>
<dbReference type="AlphaFoldDB" id="A0A9P8EMG6"/>
<evidence type="ECO:0000313" key="3">
    <source>
        <dbReference type="EMBL" id="KAG9693555.1"/>
    </source>
</evidence>
<dbReference type="PROSITE" id="PS51154">
    <property type="entry name" value="MACRO"/>
    <property type="match status" value="1"/>
</dbReference>
<comment type="caution">
    <text evidence="3">The sequence shown here is derived from an EMBL/GenBank/DDBJ whole genome shotgun (WGS) entry which is preliminary data.</text>
</comment>
<dbReference type="OrthoDB" id="6077599at2759"/>
<dbReference type="SUPFAM" id="SSF52949">
    <property type="entry name" value="Macro domain-like"/>
    <property type="match status" value="1"/>
</dbReference>
<feature type="domain" description="Macro" evidence="2">
    <location>
        <begin position="27"/>
        <end position="211"/>
    </location>
</feature>
<dbReference type="InterPro" id="IPR043472">
    <property type="entry name" value="Macro_dom-like"/>
</dbReference>
<evidence type="ECO:0000256" key="1">
    <source>
        <dbReference type="SAM" id="MobiDB-lite"/>
    </source>
</evidence>
<dbReference type="InterPro" id="IPR002589">
    <property type="entry name" value="Macro_dom"/>
</dbReference>
<feature type="compositionally biased region" description="Basic and acidic residues" evidence="1">
    <location>
        <begin position="232"/>
        <end position="273"/>
    </location>
</feature>
<evidence type="ECO:0000259" key="2">
    <source>
        <dbReference type="PROSITE" id="PS51154"/>
    </source>
</evidence>
<dbReference type="Proteomes" id="UP000779574">
    <property type="component" value="Unassembled WGS sequence"/>
</dbReference>
<reference evidence="3" key="1">
    <citation type="journal article" date="2021" name="J Fungi (Basel)">
        <title>Virulence traits and population genomics of the black yeast Aureobasidium melanogenum.</title>
        <authorList>
            <person name="Cernosa A."/>
            <person name="Sun X."/>
            <person name="Gostincar C."/>
            <person name="Fang C."/>
            <person name="Gunde-Cimerman N."/>
            <person name="Song Z."/>
        </authorList>
    </citation>
    <scope>NUCLEOTIDE SEQUENCE</scope>
    <source>
        <strain evidence="3">EXF-9911</strain>
    </source>
</reference>
<proteinExistence type="predicted"/>
<dbReference type="NCBIfam" id="NF001664">
    <property type="entry name" value="PRK00431.1-6"/>
    <property type="match status" value="1"/>
</dbReference>
<reference evidence="3" key="2">
    <citation type="submission" date="2021-08" db="EMBL/GenBank/DDBJ databases">
        <authorList>
            <person name="Gostincar C."/>
            <person name="Sun X."/>
            <person name="Song Z."/>
            <person name="Gunde-Cimerman N."/>
        </authorList>
    </citation>
    <scope>NUCLEOTIDE SEQUENCE</scope>
    <source>
        <strain evidence="3">EXF-9911</strain>
    </source>
</reference>
<organism evidence="3 4">
    <name type="scientific">Aureobasidium melanogenum</name>
    <name type="common">Aureobasidium pullulans var. melanogenum</name>
    <dbReference type="NCBI Taxonomy" id="46634"/>
    <lineage>
        <taxon>Eukaryota</taxon>
        <taxon>Fungi</taxon>
        <taxon>Dikarya</taxon>
        <taxon>Ascomycota</taxon>
        <taxon>Pezizomycotina</taxon>
        <taxon>Dothideomycetes</taxon>
        <taxon>Dothideomycetidae</taxon>
        <taxon>Dothideales</taxon>
        <taxon>Saccotheciaceae</taxon>
        <taxon>Aureobasidium</taxon>
    </lineage>
</organism>
<dbReference type="EMBL" id="JAHFXF010000190">
    <property type="protein sequence ID" value="KAG9693555.1"/>
    <property type="molecule type" value="Genomic_DNA"/>
</dbReference>
<feature type="non-terminal residue" evidence="3">
    <location>
        <position position="1"/>
    </location>
</feature>
<name>A0A9P8EMG6_AURME</name>
<dbReference type="Pfam" id="PF01661">
    <property type="entry name" value="Macro"/>
    <property type="match status" value="1"/>
</dbReference>
<protein>
    <submittedName>
        <fullName evidence="3">A1pp-domain-containing protein</fullName>
    </submittedName>
</protein>
<feature type="compositionally biased region" description="Basic and acidic residues" evidence="1">
    <location>
        <begin position="282"/>
        <end position="307"/>
    </location>
</feature>
<dbReference type="SMART" id="SM00506">
    <property type="entry name" value="A1pp"/>
    <property type="match status" value="1"/>
</dbReference>
<dbReference type="CDD" id="cd02908">
    <property type="entry name" value="Macro_OAADPr_deacetylase"/>
    <property type="match status" value="1"/>
</dbReference>
<dbReference type="PANTHER" id="PTHR11106:SF27">
    <property type="entry name" value="MACRO DOMAIN-CONTAINING PROTEIN"/>
    <property type="match status" value="1"/>
</dbReference>
<accession>A0A9P8EMG6</accession>
<dbReference type="Gene3D" id="3.40.220.10">
    <property type="entry name" value="Leucine Aminopeptidase, subunit E, domain 1"/>
    <property type="match status" value="1"/>
</dbReference>
<dbReference type="PANTHER" id="PTHR11106">
    <property type="entry name" value="GANGLIOSIDE INDUCED DIFFERENTIATION ASSOCIATED PROTEIN 2-RELATED"/>
    <property type="match status" value="1"/>
</dbReference>